<evidence type="ECO:0000313" key="6">
    <source>
        <dbReference type="Proteomes" id="UP001596435"/>
    </source>
</evidence>
<dbReference type="InterPro" id="IPR002645">
    <property type="entry name" value="STAS_dom"/>
</dbReference>
<dbReference type="InterPro" id="IPR036513">
    <property type="entry name" value="STAS_dom_sf"/>
</dbReference>
<dbReference type="InterPro" id="IPR058548">
    <property type="entry name" value="MlaB-like_STAS"/>
</dbReference>
<dbReference type="Pfam" id="PF13466">
    <property type="entry name" value="STAS_2"/>
    <property type="match status" value="1"/>
</dbReference>
<dbReference type="PROSITE" id="PS50801">
    <property type="entry name" value="STAS"/>
    <property type="match status" value="1"/>
</dbReference>
<comment type="similarity">
    <text evidence="1 2">Belongs to the anti-sigma-factor antagonist family.</text>
</comment>
<sequence>MSDRSDRPPHLRETGDGETPSPRPRLAQSPSGSYRVQGKAVPTTSGVLLVLAGEIDQDSAHEVRRMLEAALRAGPGNLELDLTAVTFCDSSGLNAVLAVRRAAESDGRRLVVQAAGPRVRHLFDLTGASSVLGLSDP</sequence>
<dbReference type="NCBIfam" id="TIGR00377">
    <property type="entry name" value="ant_ant_sig"/>
    <property type="match status" value="1"/>
</dbReference>
<name>A0ABW2GA28_9ACTN</name>
<accession>A0ABW2GA28</accession>
<dbReference type="PANTHER" id="PTHR33495:SF2">
    <property type="entry name" value="ANTI-SIGMA FACTOR ANTAGONIST TM_1081-RELATED"/>
    <property type="match status" value="1"/>
</dbReference>
<feature type="domain" description="STAS" evidence="4">
    <location>
        <begin position="47"/>
        <end position="137"/>
    </location>
</feature>
<organism evidence="5 6">
    <name type="scientific">Kitasatospora paranensis</name>
    <dbReference type="NCBI Taxonomy" id="258053"/>
    <lineage>
        <taxon>Bacteria</taxon>
        <taxon>Bacillati</taxon>
        <taxon>Actinomycetota</taxon>
        <taxon>Actinomycetes</taxon>
        <taxon>Kitasatosporales</taxon>
        <taxon>Streptomycetaceae</taxon>
        <taxon>Kitasatospora</taxon>
    </lineage>
</organism>
<dbReference type="Proteomes" id="UP001596435">
    <property type="component" value="Unassembled WGS sequence"/>
</dbReference>
<feature type="compositionally biased region" description="Basic and acidic residues" evidence="3">
    <location>
        <begin position="1"/>
        <end position="15"/>
    </location>
</feature>
<reference evidence="6" key="1">
    <citation type="journal article" date="2019" name="Int. J. Syst. Evol. Microbiol.">
        <title>The Global Catalogue of Microorganisms (GCM) 10K type strain sequencing project: providing services to taxonomists for standard genome sequencing and annotation.</title>
        <authorList>
            <consortium name="The Broad Institute Genomics Platform"/>
            <consortium name="The Broad Institute Genome Sequencing Center for Infectious Disease"/>
            <person name="Wu L."/>
            <person name="Ma J."/>
        </authorList>
    </citation>
    <scope>NUCLEOTIDE SEQUENCE [LARGE SCALE GENOMIC DNA]</scope>
    <source>
        <strain evidence="6">CGMCC 1.12859</strain>
    </source>
</reference>
<comment type="caution">
    <text evidence="5">The sequence shown here is derived from an EMBL/GenBank/DDBJ whole genome shotgun (WGS) entry which is preliminary data.</text>
</comment>
<evidence type="ECO:0000256" key="2">
    <source>
        <dbReference type="RuleBase" id="RU003749"/>
    </source>
</evidence>
<dbReference type="Gene3D" id="3.30.750.24">
    <property type="entry name" value="STAS domain"/>
    <property type="match status" value="1"/>
</dbReference>
<dbReference type="PANTHER" id="PTHR33495">
    <property type="entry name" value="ANTI-SIGMA FACTOR ANTAGONIST TM_1081-RELATED-RELATED"/>
    <property type="match status" value="1"/>
</dbReference>
<evidence type="ECO:0000313" key="5">
    <source>
        <dbReference type="EMBL" id="MFC7184208.1"/>
    </source>
</evidence>
<protein>
    <recommendedName>
        <fullName evidence="2">Anti-sigma factor antagonist</fullName>
    </recommendedName>
</protein>
<feature type="region of interest" description="Disordered" evidence="3">
    <location>
        <begin position="1"/>
        <end position="39"/>
    </location>
</feature>
<gene>
    <name evidence="5" type="ORF">ACFQMG_32125</name>
</gene>
<dbReference type="InterPro" id="IPR003658">
    <property type="entry name" value="Anti-sigma_ant"/>
</dbReference>
<keyword evidence="6" id="KW-1185">Reference proteome</keyword>
<evidence type="ECO:0000256" key="3">
    <source>
        <dbReference type="SAM" id="MobiDB-lite"/>
    </source>
</evidence>
<evidence type="ECO:0000259" key="4">
    <source>
        <dbReference type="PROSITE" id="PS50801"/>
    </source>
</evidence>
<evidence type="ECO:0000256" key="1">
    <source>
        <dbReference type="ARBA" id="ARBA00009013"/>
    </source>
</evidence>
<dbReference type="CDD" id="cd07043">
    <property type="entry name" value="STAS_anti-anti-sigma_factors"/>
    <property type="match status" value="1"/>
</dbReference>
<dbReference type="SUPFAM" id="SSF52091">
    <property type="entry name" value="SpoIIaa-like"/>
    <property type="match status" value="1"/>
</dbReference>
<proteinExistence type="inferred from homology"/>
<dbReference type="RefSeq" id="WP_345704052.1">
    <property type="nucleotide sequence ID" value="NZ_BAABKV010000001.1"/>
</dbReference>
<dbReference type="EMBL" id="JBHTAJ010000092">
    <property type="protein sequence ID" value="MFC7184208.1"/>
    <property type="molecule type" value="Genomic_DNA"/>
</dbReference>